<evidence type="ECO:0000256" key="1">
    <source>
        <dbReference type="SAM" id="MobiDB-lite"/>
    </source>
</evidence>
<accession>A0A086PTS3</accession>
<dbReference type="AlphaFoldDB" id="A0A086PTS3"/>
<dbReference type="EMBL" id="AEXC02002625">
    <property type="protein sequence ID" value="KFH03755.1"/>
    <property type="molecule type" value="Genomic_DNA"/>
</dbReference>
<organism evidence="2 3">
    <name type="scientific">Toxoplasma gondii MAS</name>
    <dbReference type="NCBI Taxonomy" id="943118"/>
    <lineage>
        <taxon>Eukaryota</taxon>
        <taxon>Sar</taxon>
        <taxon>Alveolata</taxon>
        <taxon>Apicomplexa</taxon>
        <taxon>Conoidasida</taxon>
        <taxon>Coccidia</taxon>
        <taxon>Eucoccidiorida</taxon>
        <taxon>Eimeriorina</taxon>
        <taxon>Sarcocystidae</taxon>
        <taxon>Toxoplasma</taxon>
    </lineage>
</organism>
<feature type="compositionally biased region" description="Basic and acidic residues" evidence="1">
    <location>
        <begin position="96"/>
        <end position="122"/>
    </location>
</feature>
<evidence type="ECO:0000313" key="3">
    <source>
        <dbReference type="Proteomes" id="UP000028821"/>
    </source>
</evidence>
<reference evidence="2 3" key="1">
    <citation type="submission" date="2014-04" db="EMBL/GenBank/DDBJ databases">
        <authorList>
            <person name="Sibley D."/>
            <person name="Venepally P."/>
            <person name="Karamycheva S."/>
            <person name="Hadjithomas M."/>
            <person name="Khan A."/>
            <person name="Brunk B."/>
            <person name="Roos D."/>
            <person name="Caler E."/>
            <person name="Lorenzi H."/>
        </authorList>
    </citation>
    <scope>NUCLEOTIDE SEQUENCE [LARGE SCALE GENOMIC DNA]</scope>
    <source>
        <strain evidence="2 3">MAS</strain>
    </source>
</reference>
<protein>
    <submittedName>
        <fullName evidence="2">Uncharacterized protein</fullName>
    </submittedName>
</protein>
<dbReference type="Proteomes" id="UP000028821">
    <property type="component" value="Unassembled WGS sequence"/>
</dbReference>
<proteinExistence type="predicted"/>
<gene>
    <name evidence="2" type="ORF">TGMAS_416720</name>
</gene>
<name>A0A086PTS3_TOXGO</name>
<sequence>MKGAEACRFHAPQLSGNRGVLRKIVQGGSQTELWAGRFVSSSRTRGMHEKADHMRRSRLVSDTGISGLHPKDGVTSGAVERPAQLEASPGDEFDGYEDKKERGKTNRVGDSEERRPGKREGG</sequence>
<dbReference type="VEuPathDB" id="ToxoDB:TGMAS_416720"/>
<feature type="region of interest" description="Disordered" evidence="1">
    <location>
        <begin position="42"/>
        <end position="122"/>
    </location>
</feature>
<evidence type="ECO:0000313" key="2">
    <source>
        <dbReference type="EMBL" id="KFH03755.1"/>
    </source>
</evidence>
<comment type="caution">
    <text evidence="2">The sequence shown here is derived from an EMBL/GenBank/DDBJ whole genome shotgun (WGS) entry which is preliminary data.</text>
</comment>